<evidence type="ECO:0000256" key="4">
    <source>
        <dbReference type="ARBA" id="ARBA00022692"/>
    </source>
</evidence>
<proteinExistence type="inferred from homology"/>
<organism evidence="10 11">
    <name type="scientific">Citrus sinensis</name>
    <name type="common">Sweet orange</name>
    <name type="synonym">Citrus aurantium var. sinensis</name>
    <dbReference type="NCBI Taxonomy" id="2711"/>
    <lineage>
        <taxon>Eukaryota</taxon>
        <taxon>Viridiplantae</taxon>
        <taxon>Streptophyta</taxon>
        <taxon>Embryophyta</taxon>
        <taxon>Tracheophyta</taxon>
        <taxon>Spermatophyta</taxon>
        <taxon>Magnoliopsida</taxon>
        <taxon>eudicotyledons</taxon>
        <taxon>Gunneridae</taxon>
        <taxon>Pentapetalae</taxon>
        <taxon>rosids</taxon>
        <taxon>malvids</taxon>
        <taxon>Sapindales</taxon>
        <taxon>Rutaceae</taxon>
        <taxon>Aurantioideae</taxon>
        <taxon>Citrus</taxon>
    </lineage>
</organism>
<evidence type="ECO:0000256" key="5">
    <source>
        <dbReference type="ARBA" id="ARBA00022787"/>
    </source>
</evidence>
<keyword evidence="6" id="KW-0653">Protein transport</keyword>
<accession>A0A067EKN8</accession>
<evidence type="ECO:0000313" key="10">
    <source>
        <dbReference type="EMBL" id="KDO51506.1"/>
    </source>
</evidence>
<keyword evidence="4" id="KW-0812">Transmembrane</keyword>
<dbReference type="EMBL" id="KK785055">
    <property type="protein sequence ID" value="KDO51506.1"/>
    <property type="molecule type" value="Genomic_DNA"/>
</dbReference>
<evidence type="ECO:0000256" key="2">
    <source>
        <dbReference type="ARBA" id="ARBA00010917"/>
    </source>
</evidence>
<name>A0A067EKN8_CITSI</name>
<evidence type="ECO:0000256" key="7">
    <source>
        <dbReference type="ARBA" id="ARBA00022989"/>
    </source>
</evidence>
<dbReference type="PANTHER" id="PTHR34944:SF2">
    <property type="entry name" value="MITOCHONDRIAL IMPORT RECEPTOR SUBUNIT TOM7"/>
    <property type="match status" value="1"/>
</dbReference>
<evidence type="ECO:0000256" key="9">
    <source>
        <dbReference type="ARBA" id="ARBA00023136"/>
    </source>
</evidence>
<keyword evidence="3" id="KW-0813">Transport</keyword>
<dbReference type="Proteomes" id="UP000027120">
    <property type="component" value="Unassembled WGS sequence"/>
</dbReference>
<dbReference type="eggNOG" id="ENOG502S8KG">
    <property type="taxonomic scope" value="Eukaryota"/>
</dbReference>
<sequence>MGSRVTLRTKGKGVKGAKASEEKSMVDSFKEWSTWTMKKAKVVTHYGFIPLIIIIGMNSDPKPQVYQLLSPV</sequence>
<dbReference type="PaxDb" id="2711-XP_006477861.1"/>
<keyword evidence="8" id="KW-0496">Mitochondrion</keyword>
<dbReference type="PANTHER" id="PTHR34944">
    <property type="entry name" value="MITOCHONDRIAL IMPORT RECEPTOR SUBUNIT TOM7"/>
    <property type="match status" value="1"/>
</dbReference>
<evidence type="ECO:0000256" key="3">
    <source>
        <dbReference type="ARBA" id="ARBA00022448"/>
    </source>
</evidence>
<keyword evidence="5" id="KW-1000">Mitochondrion outer membrane</keyword>
<dbReference type="SMR" id="A0A067EKN8"/>
<dbReference type="AlphaFoldDB" id="A0A067EKN8"/>
<reference evidence="10 11" key="1">
    <citation type="submission" date="2014-04" db="EMBL/GenBank/DDBJ databases">
        <authorList>
            <consortium name="International Citrus Genome Consortium"/>
            <person name="Gmitter F."/>
            <person name="Chen C."/>
            <person name="Farmerie W."/>
            <person name="Harkins T."/>
            <person name="Desany B."/>
            <person name="Mohiuddin M."/>
            <person name="Kodira C."/>
            <person name="Borodovsky M."/>
            <person name="Lomsadze A."/>
            <person name="Burns P."/>
            <person name="Jenkins J."/>
            <person name="Prochnik S."/>
            <person name="Shu S."/>
            <person name="Chapman J."/>
            <person name="Pitluck S."/>
            <person name="Schmutz J."/>
            <person name="Rokhsar D."/>
        </authorList>
    </citation>
    <scope>NUCLEOTIDE SEQUENCE</scope>
</reference>
<dbReference type="Pfam" id="PF08038">
    <property type="entry name" value="Tom7"/>
    <property type="match status" value="1"/>
</dbReference>
<comment type="subcellular location">
    <subcellularLocation>
        <location evidence="1">Mitochondrion outer membrane</location>
        <topology evidence="1">Single-pass membrane protein</topology>
    </subcellularLocation>
</comment>
<gene>
    <name evidence="10" type="ORF">CISIN_1g0351381mg</name>
</gene>
<evidence type="ECO:0000256" key="6">
    <source>
        <dbReference type="ARBA" id="ARBA00022927"/>
    </source>
</evidence>
<evidence type="ECO:0000256" key="8">
    <source>
        <dbReference type="ARBA" id="ARBA00023128"/>
    </source>
</evidence>
<evidence type="ECO:0000313" key="11">
    <source>
        <dbReference type="Proteomes" id="UP000027120"/>
    </source>
</evidence>
<evidence type="ECO:0008006" key="12">
    <source>
        <dbReference type="Google" id="ProtNLM"/>
    </source>
</evidence>
<comment type="similarity">
    <text evidence="2">Belongs to the Tom7 family.</text>
</comment>
<evidence type="ECO:0000256" key="1">
    <source>
        <dbReference type="ARBA" id="ARBA00004572"/>
    </source>
</evidence>
<dbReference type="GO" id="GO:0030150">
    <property type="term" value="P:protein import into mitochondrial matrix"/>
    <property type="evidence" value="ECO:0007669"/>
    <property type="project" value="InterPro"/>
</dbReference>
<keyword evidence="7" id="KW-1133">Transmembrane helix</keyword>
<keyword evidence="9" id="KW-0472">Membrane</keyword>
<protein>
    <recommendedName>
        <fullName evidence="12">Mitochondrial import receptor subunit TOM7-1</fullName>
    </recommendedName>
</protein>
<dbReference type="GO" id="GO:0005742">
    <property type="term" value="C:mitochondrial outer membrane translocase complex"/>
    <property type="evidence" value="ECO:0007669"/>
    <property type="project" value="InterPro"/>
</dbReference>
<dbReference type="STRING" id="2711.A0A067EKN8"/>
<keyword evidence="11" id="KW-1185">Reference proteome</keyword>
<dbReference type="InterPro" id="IPR012621">
    <property type="entry name" value="Tom7"/>
</dbReference>